<sequence length="132" mass="14354">GQVSSRTAYCGHISQPYAGLTDTERVGRRRNLPTRHMGLEVSYAGYGQVDIITPSSNNRVRLHTSVATLFEEVEEGFPHCILEGLSSHWEAPYRRVANEGVRVLCRIATSGATGISRPEARTGDPTGLADVS</sequence>
<dbReference type="EMBL" id="UINC01169484">
    <property type="protein sequence ID" value="SVD73043.1"/>
    <property type="molecule type" value="Genomic_DNA"/>
</dbReference>
<protein>
    <submittedName>
        <fullName evidence="1">Uncharacterized protein</fullName>
    </submittedName>
</protein>
<name>A0A382XPW7_9ZZZZ</name>
<gene>
    <name evidence="1" type="ORF">METZ01_LOCUS425897</name>
</gene>
<dbReference type="AlphaFoldDB" id="A0A382XPW7"/>
<reference evidence="1" key="1">
    <citation type="submission" date="2018-05" db="EMBL/GenBank/DDBJ databases">
        <authorList>
            <person name="Lanie J.A."/>
            <person name="Ng W.-L."/>
            <person name="Kazmierczak K.M."/>
            <person name="Andrzejewski T.M."/>
            <person name="Davidsen T.M."/>
            <person name="Wayne K.J."/>
            <person name="Tettelin H."/>
            <person name="Glass J.I."/>
            <person name="Rusch D."/>
            <person name="Podicherti R."/>
            <person name="Tsui H.-C.T."/>
            <person name="Winkler M.E."/>
        </authorList>
    </citation>
    <scope>NUCLEOTIDE SEQUENCE</scope>
</reference>
<feature type="non-terminal residue" evidence="1">
    <location>
        <position position="1"/>
    </location>
</feature>
<evidence type="ECO:0000313" key="1">
    <source>
        <dbReference type="EMBL" id="SVD73043.1"/>
    </source>
</evidence>
<accession>A0A382XPW7</accession>
<organism evidence="1">
    <name type="scientific">marine metagenome</name>
    <dbReference type="NCBI Taxonomy" id="408172"/>
    <lineage>
        <taxon>unclassified sequences</taxon>
        <taxon>metagenomes</taxon>
        <taxon>ecological metagenomes</taxon>
    </lineage>
</organism>
<proteinExistence type="predicted"/>